<proteinExistence type="predicted"/>
<reference evidence="3" key="1">
    <citation type="submission" date="2016-06" db="EMBL/GenBank/DDBJ databases">
        <authorList>
            <person name="Varghese N."/>
        </authorList>
    </citation>
    <scope>NUCLEOTIDE SEQUENCE [LARGE SCALE GENOMIC DNA]</scope>
    <source>
        <strain evidence="3">DSM 46123</strain>
    </source>
</reference>
<dbReference type="InterPro" id="IPR052164">
    <property type="entry name" value="Anthracycline_SecMetBiosynth"/>
</dbReference>
<feature type="domain" description="VOC" evidence="1">
    <location>
        <begin position="120"/>
        <end position="236"/>
    </location>
</feature>
<dbReference type="PANTHER" id="PTHR33993">
    <property type="entry name" value="GLYOXALASE-RELATED"/>
    <property type="match status" value="1"/>
</dbReference>
<dbReference type="PANTHER" id="PTHR33993:SF14">
    <property type="entry name" value="GB|AAF24581.1"/>
    <property type="match status" value="1"/>
</dbReference>
<dbReference type="Proteomes" id="UP000198906">
    <property type="component" value="Unassembled WGS sequence"/>
</dbReference>
<gene>
    <name evidence="2" type="ORF">GA0074694_4934</name>
</gene>
<evidence type="ECO:0000313" key="3">
    <source>
        <dbReference type="Proteomes" id="UP000198906"/>
    </source>
</evidence>
<sequence length="242" mass="25072">MTTPSDRETQVSTSTTPAVPDRVELVTTDVDAVRPFYTDLLGWTYADTAALADGLPAAELRAGPAPARWWTVFAADDPATVRAAATSAGARLHGDDVHDPLGGCFRLGSGATAVAPGPGRPCWYEYMTVAPGDADRFHADGLGLRATVPPGAPDDSYVLLTGDGRPVAGRLALPAPLATVLPTGWMVYFAVSDPDDVAERAPRLGGRLLAPPRDVPTGRVAALADPAGAVFTVLRPAAPALR</sequence>
<dbReference type="InterPro" id="IPR037523">
    <property type="entry name" value="VOC_core"/>
</dbReference>
<evidence type="ECO:0000259" key="1">
    <source>
        <dbReference type="PROSITE" id="PS51819"/>
    </source>
</evidence>
<dbReference type="Gene3D" id="3.10.180.10">
    <property type="entry name" value="2,3-Dihydroxybiphenyl 1,2-Dioxygenase, domain 1"/>
    <property type="match status" value="2"/>
</dbReference>
<protein>
    <recommendedName>
        <fullName evidence="1">VOC domain-containing protein</fullName>
    </recommendedName>
</protein>
<dbReference type="PROSITE" id="PS51819">
    <property type="entry name" value="VOC"/>
    <property type="match status" value="1"/>
</dbReference>
<dbReference type="EMBL" id="FMHU01000002">
    <property type="protein sequence ID" value="SCL27856.1"/>
    <property type="molecule type" value="Genomic_DNA"/>
</dbReference>
<dbReference type="SUPFAM" id="SSF54593">
    <property type="entry name" value="Glyoxalase/Bleomycin resistance protein/Dihydroxybiphenyl dioxygenase"/>
    <property type="match status" value="2"/>
</dbReference>
<evidence type="ECO:0000313" key="2">
    <source>
        <dbReference type="EMBL" id="SCL27856.1"/>
    </source>
</evidence>
<name>A0A1C6SEE5_9ACTN</name>
<dbReference type="InterPro" id="IPR029068">
    <property type="entry name" value="Glyas_Bleomycin-R_OHBP_Dase"/>
</dbReference>
<dbReference type="Pfam" id="PF00903">
    <property type="entry name" value="Glyoxalase"/>
    <property type="match status" value="1"/>
</dbReference>
<organism evidence="2 3">
    <name type="scientific">Micromonospora inyonensis</name>
    <dbReference type="NCBI Taxonomy" id="47866"/>
    <lineage>
        <taxon>Bacteria</taxon>
        <taxon>Bacillati</taxon>
        <taxon>Actinomycetota</taxon>
        <taxon>Actinomycetes</taxon>
        <taxon>Micromonosporales</taxon>
        <taxon>Micromonosporaceae</taxon>
        <taxon>Micromonospora</taxon>
    </lineage>
</organism>
<accession>A0A1C6SEE5</accession>
<keyword evidence="3" id="KW-1185">Reference proteome</keyword>
<dbReference type="AlphaFoldDB" id="A0A1C6SEE5"/>
<dbReference type="InterPro" id="IPR004360">
    <property type="entry name" value="Glyas_Fos-R_dOase_dom"/>
</dbReference>